<dbReference type="Pfam" id="PF00535">
    <property type="entry name" value="Glycos_transf_2"/>
    <property type="match status" value="1"/>
</dbReference>
<dbReference type="GO" id="GO:0016758">
    <property type="term" value="F:hexosyltransferase activity"/>
    <property type="evidence" value="ECO:0007669"/>
    <property type="project" value="UniProtKB-ARBA"/>
</dbReference>
<dbReference type="Gene3D" id="3.90.550.10">
    <property type="entry name" value="Spore Coat Polysaccharide Biosynthesis Protein SpsA, Chain A"/>
    <property type="match status" value="1"/>
</dbReference>
<keyword evidence="2" id="KW-0808">Transferase</keyword>
<protein>
    <submittedName>
        <fullName evidence="2">Glycosyl transferase family protein</fullName>
    </submittedName>
</protein>
<sequence length="324" mass="37704">MSIDFTVAIPTYNGERRLPQVLERLQNQVGIENLTWEIIIVDNNSKDCTAKLIYNYQQNWQQPFPLRYIFEAEQGAAFARNRAIIEAKSELVGFLDDDNLPDANWIIAAYRFAQAHQQAGAYASQIHGCFEVKPPEHLKPILFYLAITERGETPHQYYPHRQGFPPTAGLVVRRNAWKENVPQQLFLVGRIGSSMLGGEDAEALFYIQKAGWEIWYNPAMEVDHIIPAWRLEKGYLLSLMRGIGLTRYYLRMLLLQTWQRPFAFFAYLLNDTRKVILHFIFYRQVISTDIVAACEMERLISTLISPVYIWRLKMQKVIVNVKNK</sequence>
<dbReference type="PANTHER" id="PTHR22916:SF3">
    <property type="entry name" value="UDP-GLCNAC:BETAGAL BETA-1,3-N-ACETYLGLUCOSAMINYLTRANSFERASE-LIKE PROTEIN 1"/>
    <property type="match status" value="1"/>
</dbReference>
<evidence type="ECO:0000313" key="3">
    <source>
        <dbReference type="Proteomes" id="UP000218287"/>
    </source>
</evidence>
<reference evidence="2 3" key="1">
    <citation type="submission" date="2017-06" db="EMBL/GenBank/DDBJ databases">
        <title>Genome sequencing of cyanobaciteial culture collection at National Institute for Environmental Studies (NIES).</title>
        <authorList>
            <person name="Hirose Y."/>
            <person name="Shimura Y."/>
            <person name="Fujisawa T."/>
            <person name="Nakamura Y."/>
            <person name="Kawachi M."/>
        </authorList>
    </citation>
    <scope>NUCLEOTIDE SEQUENCE [LARGE SCALE GENOMIC DNA]</scope>
    <source>
        <strain evidence="2 3">NIES-21</strain>
    </source>
</reference>
<keyword evidence="3" id="KW-1185">Reference proteome</keyword>
<evidence type="ECO:0000313" key="2">
    <source>
        <dbReference type="EMBL" id="BAY18417.1"/>
    </source>
</evidence>
<organism evidence="2 3">
    <name type="scientific">Anabaenopsis circularis NIES-21</name>
    <dbReference type="NCBI Taxonomy" id="1085406"/>
    <lineage>
        <taxon>Bacteria</taxon>
        <taxon>Bacillati</taxon>
        <taxon>Cyanobacteriota</taxon>
        <taxon>Cyanophyceae</taxon>
        <taxon>Nostocales</taxon>
        <taxon>Nodulariaceae</taxon>
        <taxon>Anabaenopsis</taxon>
    </lineage>
</organism>
<dbReference type="InterPro" id="IPR029044">
    <property type="entry name" value="Nucleotide-diphossugar_trans"/>
</dbReference>
<dbReference type="PANTHER" id="PTHR22916">
    <property type="entry name" value="GLYCOSYLTRANSFERASE"/>
    <property type="match status" value="1"/>
</dbReference>
<dbReference type="Proteomes" id="UP000218287">
    <property type="component" value="Chromosome"/>
</dbReference>
<proteinExistence type="predicted"/>
<dbReference type="SUPFAM" id="SSF53448">
    <property type="entry name" value="Nucleotide-diphospho-sugar transferases"/>
    <property type="match status" value="1"/>
</dbReference>
<evidence type="ECO:0000259" key="1">
    <source>
        <dbReference type="Pfam" id="PF00535"/>
    </source>
</evidence>
<dbReference type="CDD" id="cd00761">
    <property type="entry name" value="Glyco_tranf_GTA_type"/>
    <property type="match status" value="1"/>
</dbReference>
<dbReference type="InterPro" id="IPR001173">
    <property type="entry name" value="Glyco_trans_2-like"/>
</dbReference>
<name>A0A1Z4GLP8_9CYAN</name>
<accession>A0A1Z4GLP8</accession>
<dbReference type="AlphaFoldDB" id="A0A1Z4GLP8"/>
<dbReference type="EMBL" id="AP018174">
    <property type="protein sequence ID" value="BAY18417.1"/>
    <property type="molecule type" value="Genomic_DNA"/>
</dbReference>
<feature type="domain" description="Glycosyltransferase 2-like" evidence="1">
    <location>
        <begin position="6"/>
        <end position="144"/>
    </location>
</feature>
<gene>
    <name evidence="2" type="ORF">NIES21_42640</name>
</gene>
<dbReference type="OrthoDB" id="468448at2"/>
<dbReference type="NCBIfam" id="NF038302">
    <property type="entry name" value="EPS_HpsE"/>
    <property type="match status" value="1"/>
</dbReference>